<reference evidence="2" key="1">
    <citation type="submission" date="2025-08" db="UniProtKB">
        <authorList>
            <consortium name="RefSeq"/>
        </authorList>
    </citation>
    <scope>IDENTIFICATION</scope>
    <source>
        <tissue evidence="2">Blood</tissue>
    </source>
</reference>
<evidence type="ECO:0000313" key="2">
    <source>
        <dbReference type="RefSeq" id="XP_074206128.1"/>
    </source>
</evidence>
<protein>
    <submittedName>
        <fullName evidence="2">Olfactory receptor 1I1</fullName>
    </submittedName>
</protein>
<organism evidence="1 2">
    <name type="scientific">Camelus bactrianus</name>
    <name type="common">Bactrian camel</name>
    <dbReference type="NCBI Taxonomy" id="9837"/>
    <lineage>
        <taxon>Eukaryota</taxon>
        <taxon>Metazoa</taxon>
        <taxon>Chordata</taxon>
        <taxon>Craniata</taxon>
        <taxon>Vertebrata</taxon>
        <taxon>Euteleostomi</taxon>
        <taxon>Mammalia</taxon>
        <taxon>Eutheria</taxon>
        <taxon>Laurasiatheria</taxon>
        <taxon>Artiodactyla</taxon>
        <taxon>Tylopoda</taxon>
        <taxon>Camelidae</taxon>
        <taxon>Camelus</taxon>
    </lineage>
</organism>
<accession>A0AC58P7X1</accession>
<proteinExistence type="predicted"/>
<keyword evidence="1" id="KW-1185">Reference proteome</keyword>
<sequence length="365" mass="40675">MEPNTKVCCKDSMDSHRTYRPVGSWDWSSGSDSQVYVTPFSPFFFHSRHRLSMEPENHTAVSEFFLLGLSEKPEHQIFLFGLFLSMYLITIFGNLLIVLAIITDSHLHTPMYFFLSNLSLIDILFSSTTVPKMLVNLWTRSQAVPFAGCLAKMYVFHLFGTMDSFLLAVMAIDRLVAIVHPLRYLAIMSPCVGGLLVGGPWLITNLQSLMHTCLMAQLTFCAGSEIPHFFCDLMPLLKLSCSDTHTNELVIFAFGIVMGISPLACILLSYTCIFWAVFKIPSAQGKWKAFSTCSSHLTMVSLFYGTIFAVYLQPASSASSQKDKAAVLMCGVVIPMLNSFIYSLRNKDMKVALRKLVGKAAPSQS</sequence>
<keyword evidence="2" id="KW-0675">Receptor</keyword>
<dbReference type="RefSeq" id="XP_074206128.1">
    <property type="nucleotide sequence ID" value="XM_074350027.1"/>
</dbReference>
<name>A0AC58P7X1_CAMBA</name>
<gene>
    <name evidence="2" type="primary">OR1I1</name>
</gene>
<evidence type="ECO:0000313" key="1">
    <source>
        <dbReference type="Proteomes" id="UP001732780"/>
    </source>
</evidence>
<dbReference type="Proteomes" id="UP001732780">
    <property type="component" value="Chromosome 22"/>
</dbReference>